<evidence type="ECO:0000256" key="1">
    <source>
        <dbReference type="SAM" id="MobiDB-lite"/>
    </source>
</evidence>
<dbReference type="Proteomes" id="UP000616724">
    <property type="component" value="Unassembled WGS sequence"/>
</dbReference>
<feature type="compositionally biased region" description="Low complexity" evidence="1">
    <location>
        <begin position="132"/>
        <end position="141"/>
    </location>
</feature>
<dbReference type="RefSeq" id="WP_203889091.1">
    <property type="nucleotide sequence ID" value="NZ_BOOH01000008.1"/>
</dbReference>
<evidence type="ECO:0008006" key="5">
    <source>
        <dbReference type="Google" id="ProtNLM"/>
    </source>
</evidence>
<keyword evidence="2" id="KW-1133">Transmembrane helix</keyword>
<feature type="region of interest" description="Disordered" evidence="1">
    <location>
        <begin position="105"/>
        <end position="141"/>
    </location>
</feature>
<feature type="transmembrane region" description="Helical" evidence="2">
    <location>
        <begin position="212"/>
        <end position="233"/>
    </location>
</feature>
<comment type="caution">
    <text evidence="3">The sequence shown here is derived from an EMBL/GenBank/DDBJ whole genome shotgun (WGS) entry which is preliminary data.</text>
</comment>
<evidence type="ECO:0000313" key="4">
    <source>
        <dbReference type="Proteomes" id="UP000616724"/>
    </source>
</evidence>
<evidence type="ECO:0000313" key="3">
    <source>
        <dbReference type="EMBL" id="GIH74351.1"/>
    </source>
</evidence>
<feature type="region of interest" description="Disordered" evidence="1">
    <location>
        <begin position="165"/>
        <end position="202"/>
    </location>
</feature>
<reference evidence="3 4" key="1">
    <citation type="submission" date="2021-01" db="EMBL/GenBank/DDBJ databases">
        <title>Whole genome shotgun sequence of Planobispora longispora NBRC 13918.</title>
        <authorList>
            <person name="Komaki H."/>
            <person name="Tamura T."/>
        </authorList>
    </citation>
    <scope>NUCLEOTIDE SEQUENCE [LARGE SCALE GENOMIC DNA]</scope>
    <source>
        <strain evidence="3 4">NBRC 13918</strain>
    </source>
</reference>
<dbReference type="AlphaFoldDB" id="A0A8J3RDT7"/>
<keyword evidence="2" id="KW-0812">Transmembrane</keyword>
<gene>
    <name evidence="3" type="ORF">Plo01_07800</name>
</gene>
<proteinExistence type="predicted"/>
<sequence>MKQVFRSKFAVVLGWVWMVFAAFSAVDLVVRYSGPSSLVAGAVLGVLTALVVITCLRPAILFTEEGVLVRNPFRNAFVPWTGVDDVTVSHAIAISSGGRVVRCWTPQTSSRERASATRRAQRPASARGRGLATEPARTAAEQAAAEALAGKTHADWVAEQITERAEAARRAATAARPGRESRAGDEPETAEAASGAVPGSGAARPDAMRVTWAPSALATFGVALALVVAALIVA</sequence>
<keyword evidence="4" id="KW-1185">Reference proteome</keyword>
<feature type="transmembrane region" description="Helical" evidence="2">
    <location>
        <begin position="12"/>
        <end position="32"/>
    </location>
</feature>
<evidence type="ECO:0000256" key="2">
    <source>
        <dbReference type="SAM" id="Phobius"/>
    </source>
</evidence>
<organism evidence="3 4">
    <name type="scientific">Planobispora longispora</name>
    <dbReference type="NCBI Taxonomy" id="28887"/>
    <lineage>
        <taxon>Bacteria</taxon>
        <taxon>Bacillati</taxon>
        <taxon>Actinomycetota</taxon>
        <taxon>Actinomycetes</taxon>
        <taxon>Streptosporangiales</taxon>
        <taxon>Streptosporangiaceae</taxon>
        <taxon>Planobispora</taxon>
    </lineage>
</organism>
<feature type="compositionally biased region" description="Low complexity" evidence="1">
    <location>
        <begin position="190"/>
        <end position="202"/>
    </location>
</feature>
<protein>
    <recommendedName>
        <fullName evidence="5">PH domain-containing protein</fullName>
    </recommendedName>
</protein>
<accession>A0A8J3RDT7</accession>
<dbReference type="EMBL" id="BOOH01000008">
    <property type="protein sequence ID" value="GIH74351.1"/>
    <property type="molecule type" value="Genomic_DNA"/>
</dbReference>
<name>A0A8J3RDT7_9ACTN</name>
<keyword evidence="2" id="KW-0472">Membrane</keyword>
<feature type="transmembrane region" description="Helical" evidence="2">
    <location>
        <begin position="38"/>
        <end position="60"/>
    </location>
</feature>